<dbReference type="PROSITE" id="PS51257">
    <property type="entry name" value="PROKAR_LIPOPROTEIN"/>
    <property type="match status" value="1"/>
</dbReference>
<dbReference type="InterPro" id="IPR015943">
    <property type="entry name" value="WD40/YVTN_repeat-like_dom_sf"/>
</dbReference>
<dbReference type="InterPro" id="IPR036278">
    <property type="entry name" value="Sialidase_sf"/>
</dbReference>
<protein>
    <submittedName>
        <fullName evidence="1">WD40/YVTN/BNR-like repeat-containing protein</fullName>
    </submittedName>
</protein>
<dbReference type="PANTHER" id="PTHR47199">
    <property type="entry name" value="PHOTOSYSTEM II STABILITY/ASSEMBLY FACTOR HCF136, CHLOROPLASTIC"/>
    <property type="match status" value="1"/>
</dbReference>
<organism evidence="1 2">
    <name type="scientific">Mariniflexile jejuense</name>
    <dbReference type="NCBI Taxonomy" id="1173582"/>
    <lineage>
        <taxon>Bacteria</taxon>
        <taxon>Pseudomonadati</taxon>
        <taxon>Bacteroidota</taxon>
        <taxon>Flavobacteriia</taxon>
        <taxon>Flavobacteriales</taxon>
        <taxon>Flavobacteriaceae</taxon>
        <taxon>Mariniflexile</taxon>
    </lineage>
</organism>
<dbReference type="SUPFAM" id="SSF50939">
    <property type="entry name" value="Sialidases"/>
    <property type="match status" value="1"/>
</dbReference>
<reference evidence="2" key="1">
    <citation type="journal article" date="2019" name="Int. J. Syst. Evol. Microbiol.">
        <title>The Global Catalogue of Microorganisms (GCM) 10K type strain sequencing project: providing services to taxonomists for standard genome sequencing and annotation.</title>
        <authorList>
            <consortium name="The Broad Institute Genomics Platform"/>
            <consortium name="The Broad Institute Genome Sequencing Center for Infectious Disease"/>
            <person name="Wu L."/>
            <person name="Ma J."/>
        </authorList>
    </citation>
    <scope>NUCLEOTIDE SEQUENCE [LARGE SCALE GENOMIC DNA]</scope>
    <source>
        <strain evidence="2">CCUG 62414</strain>
    </source>
</reference>
<name>A0ABW3JI29_9FLAO</name>
<keyword evidence="2" id="KW-1185">Reference proteome</keyword>
<dbReference type="Gene3D" id="2.130.10.10">
    <property type="entry name" value="YVTN repeat-like/Quinoprotein amine dehydrogenase"/>
    <property type="match status" value="1"/>
</dbReference>
<accession>A0ABW3JI29</accession>
<dbReference type="PANTHER" id="PTHR47199:SF2">
    <property type="entry name" value="PHOTOSYSTEM II STABILITY_ASSEMBLY FACTOR HCF136, CHLOROPLASTIC"/>
    <property type="match status" value="1"/>
</dbReference>
<evidence type="ECO:0000313" key="1">
    <source>
        <dbReference type="EMBL" id="MFD0989609.1"/>
    </source>
</evidence>
<gene>
    <name evidence="1" type="ORF">ACFQ1R_05840</name>
</gene>
<dbReference type="RefSeq" id="WP_379925188.1">
    <property type="nucleotide sequence ID" value="NZ_JBHTJI010000001.1"/>
</dbReference>
<dbReference type="Proteomes" id="UP001597061">
    <property type="component" value="Unassembled WGS sequence"/>
</dbReference>
<evidence type="ECO:0000313" key="2">
    <source>
        <dbReference type="Proteomes" id="UP001597061"/>
    </source>
</evidence>
<sequence>MNRVFSLLLVLLIMFSCGKRETFKTRNFSKVEIETLIEDSLLNIRALEINEGRVVAAASNGKIYRSILSYMSNFEEGNYWTFTEDSLKNSNFRSVAFEGDKTFTLSIGSPAKLFCDGNLVYFENHPKVFYDAIKFWNNQEGIAIGDPIDDCMSIIITRDGGSTWKKLPCSILPKTIQGEAAFAASNTNITIVGNNTWVATGGKASRVLYSPDKGNTWLVFETPIIQGLETTGIYSIDFYDELNGFAIGGNYTKPNDNKANKIKTVDGGKTWKLVGENQNPSYRSCVQFIPNRKGKELVAIGFKGIDYSNDSGETWKHLNDEGFYTIRFLNDSIAYAAGAGRISKLTFRE</sequence>
<comment type="caution">
    <text evidence="1">The sequence shown here is derived from an EMBL/GenBank/DDBJ whole genome shotgun (WGS) entry which is preliminary data.</text>
</comment>
<dbReference type="EMBL" id="JBHTJI010000001">
    <property type="protein sequence ID" value="MFD0989609.1"/>
    <property type="molecule type" value="Genomic_DNA"/>
</dbReference>
<proteinExistence type="predicted"/>